<name>A0A512H3V0_9PROT</name>
<organism evidence="2 3">
    <name type="scientific">Pararhodospirillum oryzae</name>
    <dbReference type="NCBI Taxonomy" id="478448"/>
    <lineage>
        <taxon>Bacteria</taxon>
        <taxon>Pseudomonadati</taxon>
        <taxon>Pseudomonadota</taxon>
        <taxon>Alphaproteobacteria</taxon>
        <taxon>Rhodospirillales</taxon>
        <taxon>Rhodospirillaceae</taxon>
        <taxon>Pararhodospirillum</taxon>
    </lineage>
</organism>
<protein>
    <submittedName>
        <fullName evidence="2">Uncharacterized protein</fullName>
    </submittedName>
</protein>
<dbReference type="AlphaFoldDB" id="A0A512H3V0"/>
<comment type="caution">
    <text evidence="2">The sequence shown here is derived from an EMBL/GenBank/DDBJ whole genome shotgun (WGS) entry which is preliminary data.</text>
</comment>
<sequence>MKTPHGVRTAVDKAVNPRTGQAQAHWGPNTKGITGSATAHNPNMMGASTIDVSLVLIKSACAPRSRAIAPKVGNKTLIIADKTI</sequence>
<reference evidence="2 3" key="1">
    <citation type="submission" date="2019-07" db="EMBL/GenBank/DDBJ databases">
        <title>Whole genome shotgun sequence of Rhodospirillum oryzae NBRC 107573.</title>
        <authorList>
            <person name="Hosoyama A."/>
            <person name="Uohara A."/>
            <person name="Ohji S."/>
            <person name="Ichikawa N."/>
        </authorList>
    </citation>
    <scope>NUCLEOTIDE SEQUENCE [LARGE SCALE GENOMIC DNA]</scope>
    <source>
        <strain evidence="2 3">NBRC 107573</strain>
    </source>
</reference>
<evidence type="ECO:0000256" key="1">
    <source>
        <dbReference type="SAM" id="MobiDB-lite"/>
    </source>
</evidence>
<dbReference type="EMBL" id="BJZO01000004">
    <property type="protein sequence ID" value="GEO80144.1"/>
    <property type="molecule type" value="Genomic_DNA"/>
</dbReference>
<evidence type="ECO:0000313" key="3">
    <source>
        <dbReference type="Proteomes" id="UP000321567"/>
    </source>
</evidence>
<gene>
    <name evidence="2" type="ORF">ROR02_02750</name>
</gene>
<feature type="compositionally biased region" description="Polar residues" evidence="1">
    <location>
        <begin position="31"/>
        <end position="40"/>
    </location>
</feature>
<evidence type="ECO:0000313" key="2">
    <source>
        <dbReference type="EMBL" id="GEO80144.1"/>
    </source>
</evidence>
<proteinExistence type="predicted"/>
<keyword evidence="3" id="KW-1185">Reference proteome</keyword>
<feature type="region of interest" description="Disordered" evidence="1">
    <location>
        <begin position="1"/>
        <end position="40"/>
    </location>
</feature>
<accession>A0A512H3V0</accession>
<dbReference type="Proteomes" id="UP000321567">
    <property type="component" value="Unassembled WGS sequence"/>
</dbReference>